<gene>
    <name evidence="1" type="ORF">ENSA5_19080</name>
</gene>
<proteinExistence type="predicted"/>
<evidence type="ECO:0000313" key="2">
    <source>
        <dbReference type="Proteomes" id="UP000237968"/>
    </source>
</evidence>
<dbReference type="EMBL" id="PVNK01000108">
    <property type="protein sequence ID" value="PRQ02969.1"/>
    <property type="molecule type" value="Genomic_DNA"/>
</dbReference>
<comment type="caution">
    <text evidence="1">The sequence shown here is derived from an EMBL/GenBank/DDBJ whole genome shotgun (WGS) entry which is preliminary data.</text>
</comment>
<dbReference type="NCBIfam" id="NF047593">
    <property type="entry name" value="IS66_ISAeme5_TnpA"/>
    <property type="match status" value="1"/>
</dbReference>
<protein>
    <recommendedName>
        <fullName evidence="3">Transposase</fullName>
    </recommendedName>
</protein>
<dbReference type="RefSeq" id="WP_106391345.1">
    <property type="nucleotide sequence ID" value="NZ_PVNK01000108.1"/>
</dbReference>
<evidence type="ECO:0000313" key="1">
    <source>
        <dbReference type="EMBL" id="PRQ02969.1"/>
    </source>
</evidence>
<evidence type="ECO:0008006" key="3">
    <source>
        <dbReference type="Google" id="ProtNLM"/>
    </source>
</evidence>
<name>A0A2S9YCY7_9BACT</name>
<dbReference type="Proteomes" id="UP000237968">
    <property type="component" value="Unassembled WGS sequence"/>
</dbReference>
<reference evidence="1 2" key="1">
    <citation type="submission" date="2018-03" db="EMBL/GenBank/DDBJ databases">
        <title>Draft Genome Sequences of the Obligatory Marine Myxobacteria Enhygromyxa salina SWB005.</title>
        <authorList>
            <person name="Poehlein A."/>
            <person name="Moghaddam J.A."/>
            <person name="Harms H."/>
            <person name="Alanjari M."/>
            <person name="Koenig G.M."/>
            <person name="Daniel R."/>
            <person name="Schaeberle T.F."/>
        </authorList>
    </citation>
    <scope>NUCLEOTIDE SEQUENCE [LARGE SCALE GENOMIC DNA]</scope>
    <source>
        <strain evidence="1 2">SWB005</strain>
    </source>
</reference>
<accession>A0A2S9YCY7</accession>
<organism evidence="1 2">
    <name type="scientific">Enhygromyxa salina</name>
    <dbReference type="NCBI Taxonomy" id="215803"/>
    <lineage>
        <taxon>Bacteria</taxon>
        <taxon>Pseudomonadati</taxon>
        <taxon>Myxococcota</taxon>
        <taxon>Polyangia</taxon>
        <taxon>Nannocystales</taxon>
        <taxon>Nannocystaceae</taxon>
        <taxon>Enhygromyxa</taxon>
    </lineage>
</organism>
<sequence length="112" mass="12655">MPDPHRLRALAENRYWSELEAREALDLADASGLELAEFARRHGFTLDRLKRWRRRLGCSTAKLVRVEVRQPTEPAGAESVLTVVLTNGIRVEVPSHVTREQLRVVLEIAGAC</sequence>
<keyword evidence="2" id="KW-1185">Reference proteome</keyword>
<dbReference type="AlphaFoldDB" id="A0A2S9YCY7"/>